<reference evidence="2" key="1">
    <citation type="submission" date="2021-01" db="EMBL/GenBank/DDBJ databases">
        <authorList>
            <consortium name="Aspergillus chevalieri M1 genome sequencing consortium"/>
            <person name="Kazuki M."/>
            <person name="Futagami T."/>
        </authorList>
    </citation>
    <scope>NUCLEOTIDE SEQUENCE</scope>
    <source>
        <strain evidence="2">M1</strain>
    </source>
</reference>
<dbReference type="Pfam" id="PF20150">
    <property type="entry name" value="2EXR"/>
    <property type="match status" value="1"/>
</dbReference>
<gene>
    <name evidence="2" type="ORF">ACHE_20224A</name>
</gene>
<sequence length="276" mass="32053">MESAVFSLFPSLPAELRIQIWRDALPDKVGQALYFYKKGCWRPRHLTEADANYNPHDDELNLVFEFHHELLDDVQLVIPSFFVNREARGITLTWIHSQGIKIQFYKERQCLTFARSFNPKYDTLYVPLEKWDEFIIEPYDRLEEPDLFNRAVECPGPQITRIAVPQALLQHKVNPLADFFEWYNHLDMLFIIIDTPPDLQPEDNDTGVQQQWELKSTQGATFSWNHDRGVFVGGCDDISDQALYKLIQGASDGLGEKLADNHKRSFEVHPGFAVQK</sequence>
<evidence type="ECO:0000313" key="3">
    <source>
        <dbReference type="Proteomes" id="UP000637239"/>
    </source>
</evidence>
<name>A0A7R7VHD4_ASPCH</name>
<feature type="domain" description="2EXR" evidence="1">
    <location>
        <begin position="6"/>
        <end position="124"/>
    </location>
</feature>
<dbReference type="InterPro" id="IPR045518">
    <property type="entry name" value="2EXR"/>
</dbReference>
<dbReference type="KEGG" id="ache:ACHE_20224A"/>
<dbReference type="Proteomes" id="UP000637239">
    <property type="component" value="Chromosome 2"/>
</dbReference>
<dbReference type="GeneID" id="66979125"/>
<evidence type="ECO:0000259" key="1">
    <source>
        <dbReference type="Pfam" id="PF20150"/>
    </source>
</evidence>
<dbReference type="RefSeq" id="XP_043133288.1">
    <property type="nucleotide sequence ID" value="XM_043284503.1"/>
</dbReference>
<evidence type="ECO:0000313" key="2">
    <source>
        <dbReference type="EMBL" id="BCR84766.1"/>
    </source>
</evidence>
<keyword evidence="3" id="KW-1185">Reference proteome</keyword>
<reference evidence="2" key="2">
    <citation type="submission" date="2021-02" db="EMBL/GenBank/DDBJ databases">
        <title>Aspergillus chevalieri M1 genome sequence.</title>
        <authorList>
            <person name="Kadooka C."/>
            <person name="Mori K."/>
            <person name="Futagami T."/>
        </authorList>
    </citation>
    <scope>NUCLEOTIDE SEQUENCE</scope>
    <source>
        <strain evidence="2">M1</strain>
    </source>
</reference>
<dbReference type="EMBL" id="AP024417">
    <property type="protein sequence ID" value="BCR84766.1"/>
    <property type="molecule type" value="Genomic_DNA"/>
</dbReference>
<organism evidence="2 3">
    <name type="scientific">Aspergillus chevalieri</name>
    <name type="common">Eurotium chevalieri</name>
    <dbReference type="NCBI Taxonomy" id="182096"/>
    <lineage>
        <taxon>Eukaryota</taxon>
        <taxon>Fungi</taxon>
        <taxon>Dikarya</taxon>
        <taxon>Ascomycota</taxon>
        <taxon>Pezizomycotina</taxon>
        <taxon>Eurotiomycetes</taxon>
        <taxon>Eurotiomycetidae</taxon>
        <taxon>Eurotiales</taxon>
        <taxon>Aspergillaceae</taxon>
        <taxon>Aspergillus</taxon>
        <taxon>Aspergillus subgen. Aspergillus</taxon>
    </lineage>
</organism>
<accession>A0A7R7VHD4</accession>
<proteinExistence type="predicted"/>
<dbReference type="AlphaFoldDB" id="A0A7R7VHD4"/>
<protein>
    <recommendedName>
        <fullName evidence="1">2EXR domain-containing protein</fullName>
    </recommendedName>
</protein>